<organism evidence="1">
    <name type="scientific">Ixodes ricinus</name>
    <name type="common">Common tick</name>
    <name type="synonym">Acarus ricinus</name>
    <dbReference type="NCBI Taxonomy" id="34613"/>
    <lineage>
        <taxon>Eukaryota</taxon>
        <taxon>Metazoa</taxon>
        <taxon>Ecdysozoa</taxon>
        <taxon>Arthropoda</taxon>
        <taxon>Chelicerata</taxon>
        <taxon>Arachnida</taxon>
        <taxon>Acari</taxon>
        <taxon>Parasitiformes</taxon>
        <taxon>Ixodida</taxon>
        <taxon>Ixodoidea</taxon>
        <taxon>Ixodidae</taxon>
        <taxon>Ixodinae</taxon>
        <taxon>Ixodes</taxon>
    </lineage>
</organism>
<accession>V5IGV9</accession>
<name>V5IGV9_IXORI</name>
<dbReference type="AlphaFoldDB" id="V5IGV9"/>
<proteinExistence type="evidence at transcript level"/>
<sequence>MNPKTILCTFGEELYNGTVGPQDGVCDIIIFDFLYAAERGTFLNHTPWLLRWFLDYVKDNTGTTEFGLGIDHR</sequence>
<evidence type="ECO:0000313" key="1">
    <source>
        <dbReference type="EMBL" id="JAB78461.1"/>
    </source>
</evidence>
<reference evidence="1" key="1">
    <citation type="journal article" date="2015" name="Sci. Rep.">
        <title>Tissue- and time-dependent transcription in Ixodes ricinus salivary glands and midguts when blood feeding on the vertebrate host.</title>
        <authorList>
            <person name="Kotsyfakis M."/>
            <person name="Schwarz A."/>
            <person name="Erhart J."/>
            <person name="Ribeiro J.M."/>
        </authorList>
    </citation>
    <scope>NUCLEOTIDE SEQUENCE</scope>
    <source>
        <tissue evidence="1">Salivary gland and midgut</tissue>
    </source>
</reference>
<protein>
    <submittedName>
        <fullName evidence="1">Uncharacterized protein</fullName>
    </submittedName>
</protein>
<dbReference type="EMBL" id="GANP01006007">
    <property type="protein sequence ID" value="JAB78461.1"/>
    <property type="molecule type" value="mRNA"/>
</dbReference>